<evidence type="ECO:0000256" key="1">
    <source>
        <dbReference type="ARBA" id="ARBA00005523"/>
    </source>
</evidence>
<comment type="similarity">
    <text evidence="1">Belongs to the cytochrome b562 family.</text>
</comment>
<dbReference type="RefSeq" id="WP_077417593.1">
    <property type="nucleotide sequence ID" value="NZ_MLHI01000005.1"/>
</dbReference>
<dbReference type="GO" id="GO:0009055">
    <property type="term" value="F:electron transfer activity"/>
    <property type="evidence" value="ECO:0007669"/>
    <property type="project" value="InterPro"/>
</dbReference>
<dbReference type="Pfam" id="PF07361">
    <property type="entry name" value="Cytochrom_B562"/>
    <property type="match status" value="1"/>
</dbReference>
<dbReference type="SUPFAM" id="SSF47175">
    <property type="entry name" value="Cytochromes"/>
    <property type="match status" value="1"/>
</dbReference>
<name>A0A1V3II76_9PAST</name>
<keyword evidence="4" id="KW-1185">Reference proteome</keyword>
<dbReference type="InterPro" id="IPR010980">
    <property type="entry name" value="Cyt_c/b562"/>
</dbReference>
<dbReference type="GO" id="GO:0022900">
    <property type="term" value="P:electron transport chain"/>
    <property type="evidence" value="ECO:0007669"/>
    <property type="project" value="InterPro"/>
</dbReference>
<sequence length="62" mass="7354">MERRAQFPGYQQGLQKVIDIEKEATDLANQNKLNEAKEKLGEMPELRKMYHTLYNIVSCYFM</sequence>
<keyword evidence="2" id="KW-0732">Signal</keyword>
<evidence type="ECO:0000313" key="3">
    <source>
        <dbReference type="EMBL" id="OOF40640.1"/>
    </source>
</evidence>
<evidence type="ECO:0000256" key="2">
    <source>
        <dbReference type="ARBA" id="ARBA00022729"/>
    </source>
</evidence>
<accession>A0A1V3II76</accession>
<dbReference type="GO" id="GO:0042597">
    <property type="term" value="C:periplasmic space"/>
    <property type="evidence" value="ECO:0007669"/>
    <property type="project" value="InterPro"/>
</dbReference>
<dbReference type="GO" id="GO:0020037">
    <property type="term" value="F:heme binding"/>
    <property type="evidence" value="ECO:0007669"/>
    <property type="project" value="InterPro"/>
</dbReference>
<dbReference type="InterPro" id="IPR009155">
    <property type="entry name" value="Cyt_b562"/>
</dbReference>
<dbReference type="Proteomes" id="UP000189433">
    <property type="component" value="Unassembled WGS sequence"/>
</dbReference>
<comment type="caution">
    <text evidence="3">The sequence shown here is derived from an EMBL/GenBank/DDBJ whole genome shotgun (WGS) entry which is preliminary data.</text>
</comment>
<dbReference type="STRING" id="1908260.BKK50_09430"/>
<dbReference type="AlphaFoldDB" id="A0A1V3II76"/>
<proteinExistence type="inferred from homology"/>
<protein>
    <submittedName>
        <fullName evidence="3">Uncharacterized protein</fullName>
    </submittedName>
</protein>
<reference evidence="3 4" key="1">
    <citation type="submission" date="2016-10" db="EMBL/GenBank/DDBJ databases">
        <title>Rodentibacter gen. nov. and new species.</title>
        <authorList>
            <person name="Christensen H."/>
        </authorList>
    </citation>
    <scope>NUCLEOTIDE SEQUENCE [LARGE SCALE GENOMIC DNA]</scope>
    <source>
        <strain evidence="3 4">CCUG17206</strain>
    </source>
</reference>
<dbReference type="OrthoDB" id="5689345at2"/>
<dbReference type="Gene3D" id="1.20.120.10">
    <property type="entry name" value="Cytochrome c/b562"/>
    <property type="match status" value="1"/>
</dbReference>
<evidence type="ECO:0000313" key="4">
    <source>
        <dbReference type="Proteomes" id="UP000189433"/>
    </source>
</evidence>
<dbReference type="EMBL" id="MLHJ01000100">
    <property type="protein sequence ID" value="OOF40640.1"/>
    <property type="molecule type" value="Genomic_DNA"/>
</dbReference>
<gene>
    <name evidence="3" type="ORF">BKK50_09430</name>
</gene>
<dbReference type="GO" id="GO:0005506">
    <property type="term" value="F:iron ion binding"/>
    <property type="evidence" value="ECO:0007669"/>
    <property type="project" value="InterPro"/>
</dbReference>
<organism evidence="3 4">
    <name type="scientific">Rodentibacter rarus</name>
    <dbReference type="NCBI Taxonomy" id="1908260"/>
    <lineage>
        <taxon>Bacteria</taxon>
        <taxon>Pseudomonadati</taxon>
        <taxon>Pseudomonadota</taxon>
        <taxon>Gammaproteobacteria</taxon>
        <taxon>Pasteurellales</taxon>
        <taxon>Pasteurellaceae</taxon>
        <taxon>Rodentibacter</taxon>
    </lineage>
</organism>